<evidence type="ECO:0000313" key="2">
    <source>
        <dbReference type="Proteomes" id="UP000320176"/>
    </source>
</evidence>
<proteinExistence type="predicted"/>
<reference evidence="1 2" key="1">
    <citation type="submission" date="2019-02" db="EMBL/GenBank/DDBJ databases">
        <title>Deep-cultivation of Planctomycetes and their phenomic and genomic characterization uncovers novel biology.</title>
        <authorList>
            <person name="Wiegand S."/>
            <person name="Jogler M."/>
            <person name="Boedeker C."/>
            <person name="Pinto D."/>
            <person name="Vollmers J."/>
            <person name="Rivas-Marin E."/>
            <person name="Kohn T."/>
            <person name="Peeters S.H."/>
            <person name="Heuer A."/>
            <person name="Rast P."/>
            <person name="Oberbeckmann S."/>
            <person name="Bunk B."/>
            <person name="Jeske O."/>
            <person name="Meyerdierks A."/>
            <person name="Storesund J.E."/>
            <person name="Kallscheuer N."/>
            <person name="Luecker S."/>
            <person name="Lage O.M."/>
            <person name="Pohl T."/>
            <person name="Merkel B.J."/>
            <person name="Hornburger P."/>
            <person name="Mueller R.-W."/>
            <person name="Bruemmer F."/>
            <person name="Labrenz M."/>
            <person name="Spormann A.M."/>
            <person name="Op Den Camp H."/>
            <person name="Overmann J."/>
            <person name="Amann R."/>
            <person name="Jetten M.S.M."/>
            <person name="Mascher T."/>
            <person name="Medema M.H."/>
            <person name="Devos D.P."/>
            <person name="Kaster A.-K."/>
            <person name="Ovreas L."/>
            <person name="Rohde M."/>
            <person name="Galperin M.Y."/>
            <person name="Jogler C."/>
        </authorList>
    </citation>
    <scope>NUCLEOTIDE SEQUENCE [LARGE SCALE GENOMIC DNA]</scope>
    <source>
        <strain evidence="1 2">Pla52n</strain>
    </source>
</reference>
<protein>
    <recommendedName>
        <fullName evidence="3">Alpha/beta hydrolase family protein</fullName>
    </recommendedName>
</protein>
<evidence type="ECO:0000313" key="1">
    <source>
        <dbReference type="EMBL" id="TWU08384.1"/>
    </source>
</evidence>
<sequence length="97" mass="10696">MNIDSGDTPLLLLCPAWRNWGTSKTLKANSVILHSHQDDVIPFADSKELVSNSGLKPETLIEVGHDHRLADQEPLKAMLAACERLDNPEDIHTSKGQ</sequence>
<comment type="caution">
    <text evidence="1">The sequence shown here is derived from an EMBL/GenBank/DDBJ whole genome shotgun (WGS) entry which is preliminary data.</text>
</comment>
<evidence type="ECO:0008006" key="3">
    <source>
        <dbReference type="Google" id="ProtNLM"/>
    </source>
</evidence>
<organism evidence="1 2">
    <name type="scientific">Stieleria varia</name>
    <dbReference type="NCBI Taxonomy" id="2528005"/>
    <lineage>
        <taxon>Bacteria</taxon>
        <taxon>Pseudomonadati</taxon>
        <taxon>Planctomycetota</taxon>
        <taxon>Planctomycetia</taxon>
        <taxon>Pirellulales</taxon>
        <taxon>Pirellulaceae</taxon>
        <taxon>Stieleria</taxon>
    </lineage>
</organism>
<dbReference type="AlphaFoldDB" id="A0A5C6BD62"/>
<dbReference type="EMBL" id="SJPN01000001">
    <property type="protein sequence ID" value="TWU08384.1"/>
    <property type="molecule type" value="Genomic_DNA"/>
</dbReference>
<dbReference type="Gene3D" id="3.40.50.1820">
    <property type="entry name" value="alpha/beta hydrolase"/>
    <property type="match status" value="1"/>
</dbReference>
<dbReference type="InterPro" id="IPR029058">
    <property type="entry name" value="AB_hydrolase_fold"/>
</dbReference>
<name>A0A5C6BD62_9BACT</name>
<keyword evidence="2" id="KW-1185">Reference proteome</keyword>
<gene>
    <name evidence="1" type="ORF">Pla52n_09660</name>
</gene>
<accession>A0A5C6BD62</accession>
<dbReference type="Proteomes" id="UP000320176">
    <property type="component" value="Unassembled WGS sequence"/>
</dbReference>